<dbReference type="STRING" id="236234.A0A1J9QUX6"/>
<name>A0A1J9QUX6_9PEZI</name>
<dbReference type="GeneID" id="31015173"/>
<feature type="compositionally biased region" description="Basic residues" evidence="1">
    <location>
        <begin position="165"/>
        <end position="174"/>
    </location>
</feature>
<feature type="region of interest" description="Disordered" evidence="1">
    <location>
        <begin position="129"/>
        <end position="192"/>
    </location>
</feature>
<gene>
    <name evidence="2" type="ORF">BKCO1_3600043</name>
</gene>
<feature type="compositionally biased region" description="Basic and acidic residues" evidence="1">
    <location>
        <begin position="179"/>
        <end position="192"/>
    </location>
</feature>
<proteinExistence type="predicted"/>
<organism evidence="2 3">
    <name type="scientific">Diplodia corticola</name>
    <dbReference type="NCBI Taxonomy" id="236234"/>
    <lineage>
        <taxon>Eukaryota</taxon>
        <taxon>Fungi</taxon>
        <taxon>Dikarya</taxon>
        <taxon>Ascomycota</taxon>
        <taxon>Pezizomycotina</taxon>
        <taxon>Dothideomycetes</taxon>
        <taxon>Dothideomycetes incertae sedis</taxon>
        <taxon>Botryosphaeriales</taxon>
        <taxon>Botryosphaeriaceae</taxon>
        <taxon>Diplodia</taxon>
    </lineage>
</organism>
<protein>
    <submittedName>
        <fullName evidence="2">Uncharacterized protein</fullName>
    </submittedName>
</protein>
<accession>A0A1J9QUX6</accession>
<dbReference type="OrthoDB" id="3939631at2759"/>
<reference evidence="2 3" key="1">
    <citation type="submission" date="2016-10" db="EMBL/GenBank/DDBJ databases">
        <title>Proteomics and genomics reveal pathogen-plant mechanisms compatible with a hemibiotrophic lifestyle of Diplodia corticola.</title>
        <authorList>
            <person name="Fernandes I."/>
            <person name="De Jonge R."/>
            <person name="Van De Peer Y."/>
            <person name="Devreese B."/>
            <person name="Alves A."/>
            <person name="Esteves A.C."/>
        </authorList>
    </citation>
    <scope>NUCLEOTIDE SEQUENCE [LARGE SCALE GENOMIC DNA]</scope>
    <source>
        <strain evidence="2 3">CBS 112549</strain>
    </source>
</reference>
<evidence type="ECO:0000256" key="1">
    <source>
        <dbReference type="SAM" id="MobiDB-lite"/>
    </source>
</evidence>
<comment type="caution">
    <text evidence="2">The sequence shown here is derived from an EMBL/GenBank/DDBJ whole genome shotgun (WGS) entry which is preliminary data.</text>
</comment>
<keyword evidence="3" id="KW-1185">Reference proteome</keyword>
<evidence type="ECO:0000313" key="3">
    <source>
        <dbReference type="Proteomes" id="UP000183809"/>
    </source>
</evidence>
<evidence type="ECO:0000313" key="2">
    <source>
        <dbReference type="EMBL" id="OJD32790.1"/>
    </source>
</evidence>
<dbReference type="RefSeq" id="XP_020129050.1">
    <property type="nucleotide sequence ID" value="XM_020274912.1"/>
</dbReference>
<feature type="compositionally biased region" description="Low complexity" evidence="1">
    <location>
        <begin position="132"/>
        <end position="142"/>
    </location>
</feature>
<dbReference type="EMBL" id="MNUE01000036">
    <property type="protein sequence ID" value="OJD32790.1"/>
    <property type="molecule type" value="Genomic_DNA"/>
</dbReference>
<dbReference type="AlphaFoldDB" id="A0A1J9QUX6"/>
<dbReference type="Proteomes" id="UP000183809">
    <property type="component" value="Unassembled WGS sequence"/>
</dbReference>
<sequence length="210" mass="23306">MLRAPVSNLARARAERKSRNEAYLKPPFELEPFTLPPTFELHNTNSPRETTFQDRSLIRSQLTMASKYSAAAINGLSDAEKLRFALAYLHHHDPKNVDWAGAAAHSGSKSKESFKVMFNQTLKKLDKQSEGAADADVASPAAKSTKAVKRKKADLEDDDEEAPTPKKRGRKKAVPKNITPEKELQAEEGLTLKEEEALDDAIKGVFDYDA</sequence>